<dbReference type="GO" id="GO:0005886">
    <property type="term" value="C:plasma membrane"/>
    <property type="evidence" value="ECO:0007669"/>
    <property type="project" value="UniProtKB-SubCell"/>
</dbReference>
<dbReference type="RefSeq" id="WP_138324483.1">
    <property type="nucleotide sequence ID" value="NZ_VCDI01000001.1"/>
</dbReference>
<keyword evidence="9" id="KW-1185">Reference proteome</keyword>
<accession>A0A5R9JF13</accession>
<dbReference type="AlphaFoldDB" id="A0A5R9JF13"/>
<keyword evidence="3 7" id="KW-0812">Transmembrane</keyword>
<dbReference type="Gene3D" id="1.20.1250.20">
    <property type="entry name" value="MFS general substrate transporter like domains"/>
    <property type="match status" value="1"/>
</dbReference>
<evidence type="ECO:0000256" key="3">
    <source>
        <dbReference type="ARBA" id="ARBA00022692"/>
    </source>
</evidence>
<evidence type="ECO:0000256" key="7">
    <source>
        <dbReference type="SAM" id="Phobius"/>
    </source>
</evidence>
<dbReference type="SUPFAM" id="SSF103473">
    <property type="entry name" value="MFS general substrate transporter"/>
    <property type="match status" value="1"/>
</dbReference>
<feature type="transmembrane region" description="Helical" evidence="7">
    <location>
        <begin position="176"/>
        <end position="197"/>
    </location>
</feature>
<evidence type="ECO:0000313" key="9">
    <source>
        <dbReference type="Proteomes" id="UP000305654"/>
    </source>
</evidence>
<dbReference type="PANTHER" id="PTHR23513">
    <property type="entry name" value="INTEGRAL MEMBRANE EFFLUX PROTEIN-RELATED"/>
    <property type="match status" value="1"/>
</dbReference>
<keyword evidence="2" id="KW-1003">Cell membrane</keyword>
<name>A0A5R9JF13_9PROT</name>
<evidence type="ECO:0000256" key="5">
    <source>
        <dbReference type="ARBA" id="ARBA00023136"/>
    </source>
</evidence>
<evidence type="ECO:0000313" key="8">
    <source>
        <dbReference type="EMBL" id="TLU74231.1"/>
    </source>
</evidence>
<keyword evidence="5 7" id="KW-0472">Membrane</keyword>
<sequence length="475" mass="48874">MTATSRGGFAALFWCQLLAAFNDNVLRNALMVTAVWGEGARHGHGGLLVTLAGGCFVLPSLVLSGLGGALADRLDKALLAERLKRWELPVAALAGIGLLLHSLPLLFLALLGFGAVAALFAPVKYAILPELLTLPRLPLGNALVEGATFLAILAGGLCGTLLIAPQDGSFSGAMPVTGALLTAAVLCWLSARLLPALPAAQPDLMLPRRPIHSSFALLGRLREHPPLWRASLYGAWFWLTGTLVLAMLPVVVHDRLGGGTGMAAGALLAFSLGIAGGSLLAARLVRRHPGLSPCRPATVAMGLLLLDLGRRAGDPSLAAHPMAAATALAELVLLAAAAGLLIVPAMTMLQLWSSDLQRARHVGGGNVLSALAMLAGTAAATAGQAMGLTATDILGLLGVACLPVGLLMSAPREETLVPASGTAISSSEHTSRSLPFHERAHAPGRDRPAFLRSPRLPARSRGGRSAAGRRPGGHR</sequence>
<feature type="compositionally biased region" description="Basic and acidic residues" evidence="6">
    <location>
        <begin position="429"/>
        <end position="449"/>
    </location>
</feature>
<evidence type="ECO:0000256" key="6">
    <source>
        <dbReference type="SAM" id="MobiDB-lite"/>
    </source>
</evidence>
<dbReference type="OrthoDB" id="9803968at2"/>
<feature type="transmembrane region" description="Helical" evidence="7">
    <location>
        <begin position="230"/>
        <end position="252"/>
    </location>
</feature>
<organism evidence="8 9">
    <name type="scientific">Lichenicoccus roseus</name>
    <dbReference type="NCBI Taxonomy" id="2683649"/>
    <lineage>
        <taxon>Bacteria</taxon>
        <taxon>Pseudomonadati</taxon>
        <taxon>Pseudomonadota</taxon>
        <taxon>Alphaproteobacteria</taxon>
        <taxon>Acetobacterales</taxon>
        <taxon>Acetobacteraceae</taxon>
        <taxon>Lichenicoccus</taxon>
    </lineage>
</organism>
<feature type="transmembrane region" description="Helical" evidence="7">
    <location>
        <begin position="47"/>
        <end position="70"/>
    </location>
</feature>
<feature type="region of interest" description="Disordered" evidence="6">
    <location>
        <begin position="419"/>
        <end position="475"/>
    </location>
</feature>
<gene>
    <name evidence="8" type="ORF">FE263_03265</name>
</gene>
<feature type="transmembrane region" description="Helical" evidence="7">
    <location>
        <begin position="331"/>
        <end position="352"/>
    </location>
</feature>
<feature type="transmembrane region" description="Helical" evidence="7">
    <location>
        <begin position="364"/>
        <end position="387"/>
    </location>
</feature>
<dbReference type="Pfam" id="PF07690">
    <property type="entry name" value="MFS_1"/>
    <property type="match status" value="1"/>
</dbReference>
<reference evidence="8 9" key="1">
    <citation type="submission" date="2019-05" db="EMBL/GenBank/DDBJ databases">
        <authorList>
            <person name="Pankratov T."/>
            <person name="Grouzdev D."/>
        </authorList>
    </citation>
    <scope>NUCLEOTIDE SEQUENCE [LARGE SCALE GENOMIC DNA]</scope>
    <source>
        <strain evidence="8 9">KEBCLARHB70R</strain>
    </source>
</reference>
<dbReference type="InterPro" id="IPR011701">
    <property type="entry name" value="MFS"/>
</dbReference>
<proteinExistence type="predicted"/>
<feature type="transmembrane region" description="Helical" evidence="7">
    <location>
        <begin position="90"/>
        <end position="123"/>
    </location>
</feature>
<dbReference type="PANTHER" id="PTHR23513:SF18">
    <property type="entry name" value="INTEGRAL MEMBRANE PROTEIN"/>
    <property type="match status" value="1"/>
</dbReference>
<evidence type="ECO:0000256" key="4">
    <source>
        <dbReference type="ARBA" id="ARBA00022989"/>
    </source>
</evidence>
<feature type="transmembrane region" description="Helical" evidence="7">
    <location>
        <begin position="264"/>
        <end position="285"/>
    </location>
</feature>
<feature type="transmembrane region" description="Helical" evidence="7">
    <location>
        <begin position="393"/>
        <end position="410"/>
    </location>
</feature>
<comment type="caution">
    <text evidence="8">The sequence shown here is derived from an EMBL/GenBank/DDBJ whole genome shotgun (WGS) entry which is preliminary data.</text>
</comment>
<feature type="transmembrane region" description="Helical" evidence="7">
    <location>
        <begin position="143"/>
        <end position="164"/>
    </location>
</feature>
<evidence type="ECO:0000256" key="1">
    <source>
        <dbReference type="ARBA" id="ARBA00004651"/>
    </source>
</evidence>
<protein>
    <submittedName>
        <fullName evidence="8">MFS transporter</fullName>
    </submittedName>
</protein>
<evidence type="ECO:0000256" key="2">
    <source>
        <dbReference type="ARBA" id="ARBA00022475"/>
    </source>
</evidence>
<comment type="subcellular location">
    <subcellularLocation>
        <location evidence="1">Cell membrane</location>
        <topology evidence="1">Multi-pass membrane protein</topology>
    </subcellularLocation>
</comment>
<dbReference type="Proteomes" id="UP000305654">
    <property type="component" value="Unassembled WGS sequence"/>
</dbReference>
<dbReference type="EMBL" id="VCDI01000001">
    <property type="protein sequence ID" value="TLU74231.1"/>
    <property type="molecule type" value="Genomic_DNA"/>
</dbReference>
<dbReference type="GO" id="GO:0022857">
    <property type="term" value="F:transmembrane transporter activity"/>
    <property type="evidence" value="ECO:0007669"/>
    <property type="project" value="InterPro"/>
</dbReference>
<keyword evidence="4 7" id="KW-1133">Transmembrane helix</keyword>
<feature type="compositionally biased region" description="Low complexity" evidence="6">
    <location>
        <begin position="451"/>
        <end position="469"/>
    </location>
</feature>
<dbReference type="InterPro" id="IPR036259">
    <property type="entry name" value="MFS_trans_sf"/>
</dbReference>